<proteinExistence type="inferred from homology"/>
<protein>
    <submittedName>
        <fullName evidence="8">Ni/Fe-hydrogenase cytochrome b subunit</fullName>
    </submittedName>
</protein>
<evidence type="ECO:0000256" key="1">
    <source>
        <dbReference type="ARBA" id="ARBA00004651"/>
    </source>
</evidence>
<dbReference type="Pfam" id="PF03916">
    <property type="entry name" value="NrfD"/>
    <property type="match status" value="1"/>
</dbReference>
<evidence type="ECO:0000313" key="8">
    <source>
        <dbReference type="EMBL" id="RDE49280.1"/>
    </source>
</evidence>
<feature type="transmembrane region" description="Helical" evidence="7">
    <location>
        <begin position="21"/>
        <end position="43"/>
    </location>
</feature>
<evidence type="ECO:0000256" key="3">
    <source>
        <dbReference type="ARBA" id="ARBA00022475"/>
    </source>
</evidence>
<gene>
    <name evidence="8" type="ORF">DVS81_17415</name>
</gene>
<dbReference type="Proteomes" id="UP000253831">
    <property type="component" value="Unassembled WGS sequence"/>
</dbReference>
<evidence type="ECO:0000313" key="9">
    <source>
        <dbReference type="Proteomes" id="UP000253831"/>
    </source>
</evidence>
<evidence type="ECO:0000256" key="7">
    <source>
        <dbReference type="SAM" id="Phobius"/>
    </source>
</evidence>
<reference evidence="8 9" key="1">
    <citation type="submission" date="2018-05" db="EMBL/GenBank/DDBJ databases">
        <title>Integrated omic analyses show evidence that a Ca. Accumulibacter phosphatis strain performs denitrification under micro-aerobic conditions.</title>
        <authorList>
            <person name="Camejo P.Y."/>
            <person name="Katherine M.D."/>
            <person name="Daniel N.R."/>
        </authorList>
    </citation>
    <scope>NUCLEOTIDE SEQUENCE [LARGE SCALE GENOMIC DNA]</scope>
    <source>
        <strain evidence="8">UW-LDO-IC</strain>
    </source>
</reference>
<sequence>MSTQQHARPAPVGGSLLNATTLVCGVLIAVMATIILVRLIFGLGATTNLNDGYSWGAWVVVDVFIGSALACGGFSVALLVYIFNKGQYHPLVRPALLGSLFGYTLAGAAITFDLGRWWNFWHIFWPGYFNVNSVMFEVAACIMLYIIVMWIEFSPVFLEKLGLHEAHRKLSKLLFFFIALGIVLPMMHQASLGTMLVVMGGQVNPLWQTPMQPLIYLLSAIILGYGVVLFESCVAASAYRRQVEISMLNPMARVMLGIMGFYLLVRFADLIARGVLGQAFQPTFIALSFWIENACFIAPFLLIRSVEARRNPARLFLAGVAVMLGGILLRLNGFLIAFDTGPGWTYFPSVPELLVTIGIFAAEVLGYIVITRRFPVLPREEAYAQPTHS</sequence>
<feature type="transmembrane region" description="Helical" evidence="7">
    <location>
        <begin position="214"/>
        <end position="239"/>
    </location>
</feature>
<comment type="similarity">
    <text evidence="2">Belongs to the NrfD family.</text>
</comment>
<dbReference type="PANTHER" id="PTHR30074">
    <property type="entry name" value="FORMATE DEHYDROGENASE, NITRATE-INDUCIBLE, CYTOCHROME B556 FDN SUBUNIT"/>
    <property type="match status" value="1"/>
</dbReference>
<dbReference type="Gene3D" id="1.20.1630.10">
    <property type="entry name" value="Formate dehydrogenase/DMSO reductase domain"/>
    <property type="match status" value="1"/>
</dbReference>
<feature type="transmembrane region" description="Helical" evidence="7">
    <location>
        <begin position="55"/>
        <end position="83"/>
    </location>
</feature>
<keyword evidence="6 7" id="KW-0472">Membrane</keyword>
<feature type="transmembrane region" description="Helical" evidence="7">
    <location>
        <begin position="173"/>
        <end position="199"/>
    </location>
</feature>
<accession>A0A369XIU2</accession>
<keyword evidence="4 7" id="KW-0812">Transmembrane</keyword>
<evidence type="ECO:0000256" key="5">
    <source>
        <dbReference type="ARBA" id="ARBA00022989"/>
    </source>
</evidence>
<comment type="caution">
    <text evidence="8">The sequence shown here is derived from an EMBL/GenBank/DDBJ whole genome shotgun (WGS) entry which is preliminary data.</text>
</comment>
<evidence type="ECO:0000256" key="6">
    <source>
        <dbReference type="ARBA" id="ARBA00023136"/>
    </source>
</evidence>
<dbReference type="InterPro" id="IPR051817">
    <property type="entry name" value="FDH_cytochrome_b556_subunit"/>
</dbReference>
<dbReference type="PANTHER" id="PTHR30074:SF4">
    <property type="entry name" value="NI_FE-HYDROGENASE 2 B-TYPE CYTOCHROME SUBUNIT-RELATED"/>
    <property type="match status" value="1"/>
</dbReference>
<name>A0A369XIU2_9PROT</name>
<keyword evidence="3" id="KW-1003">Cell membrane</keyword>
<dbReference type="InterPro" id="IPR005614">
    <property type="entry name" value="NrfD-like"/>
</dbReference>
<feature type="transmembrane region" description="Helical" evidence="7">
    <location>
        <begin position="95"/>
        <end position="114"/>
    </location>
</feature>
<dbReference type="EMBL" id="QPGA01000048">
    <property type="protein sequence ID" value="RDE49280.1"/>
    <property type="molecule type" value="Genomic_DNA"/>
</dbReference>
<dbReference type="GO" id="GO:0009061">
    <property type="term" value="P:anaerobic respiration"/>
    <property type="evidence" value="ECO:0007669"/>
    <property type="project" value="TreeGrafter"/>
</dbReference>
<feature type="transmembrane region" description="Helical" evidence="7">
    <location>
        <begin position="315"/>
        <end position="338"/>
    </location>
</feature>
<comment type="subcellular location">
    <subcellularLocation>
        <location evidence="1">Cell membrane</location>
        <topology evidence="1">Multi-pass membrane protein</topology>
    </subcellularLocation>
</comment>
<evidence type="ECO:0000256" key="4">
    <source>
        <dbReference type="ARBA" id="ARBA00022692"/>
    </source>
</evidence>
<feature type="transmembrane region" description="Helical" evidence="7">
    <location>
        <begin position="134"/>
        <end position="153"/>
    </location>
</feature>
<feature type="transmembrane region" description="Helical" evidence="7">
    <location>
        <begin position="350"/>
        <end position="370"/>
    </location>
</feature>
<feature type="transmembrane region" description="Helical" evidence="7">
    <location>
        <begin position="284"/>
        <end position="303"/>
    </location>
</feature>
<evidence type="ECO:0000256" key="2">
    <source>
        <dbReference type="ARBA" id="ARBA00008929"/>
    </source>
</evidence>
<keyword evidence="5 7" id="KW-1133">Transmembrane helix</keyword>
<dbReference type="GO" id="GO:0005886">
    <property type="term" value="C:plasma membrane"/>
    <property type="evidence" value="ECO:0007669"/>
    <property type="project" value="UniProtKB-SubCell"/>
</dbReference>
<dbReference type="NCBIfam" id="NF008133">
    <property type="entry name" value="PRK10881.1"/>
    <property type="match status" value="1"/>
</dbReference>
<organism evidence="8 9">
    <name type="scientific">Candidatus Accumulibacter meliphilus</name>
    <dbReference type="NCBI Taxonomy" id="2211374"/>
    <lineage>
        <taxon>Bacteria</taxon>
        <taxon>Pseudomonadati</taxon>
        <taxon>Pseudomonadota</taxon>
        <taxon>Betaproteobacteria</taxon>
        <taxon>Candidatus Accumulibacter</taxon>
    </lineage>
</organism>
<feature type="transmembrane region" description="Helical" evidence="7">
    <location>
        <begin position="251"/>
        <end position="272"/>
    </location>
</feature>
<dbReference type="AlphaFoldDB" id="A0A369XIU2"/>